<accession>A0AC61S017</accession>
<protein>
    <submittedName>
        <fullName evidence="1">DUF4234 domain-containing protein</fullName>
    </submittedName>
</protein>
<keyword evidence="2" id="KW-1185">Reference proteome</keyword>
<dbReference type="EMBL" id="SRYA01000004">
    <property type="protein sequence ID" value="TGY97778.1"/>
    <property type="molecule type" value="Genomic_DNA"/>
</dbReference>
<dbReference type="Proteomes" id="UP000304953">
    <property type="component" value="Unassembled WGS sequence"/>
</dbReference>
<comment type="caution">
    <text evidence="1">The sequence shown here is derived from an EMBL/GenBank/DDBJ whole genome shotgun (WGS) entry which is preliminary data.</text>
</comment>
<sequence>MNGGEKMVKEDRSLGMYILLSICTCGIYGLYFIYSMAQDSNTLCEGDGKKTPGLFSFILLTIVTCGIYAIYWEYSLGNRLSENAPRYGMNFQENGTTVLLWNIFGSMLCGMGHFVATNILIKNMNALAHKYNEANPQPPAAQNVGQAGQQSGIQDNVQSDSQSYVPVNGDDGYTVPAEEWAPDFGNVPESGSMECCKGTYEGTVIPIDGEVIIGRDETCSHIVIKGPEISRKHCGITYDKGTGSYIVTDYSSNGVYYKNGQAFPKNVPVACGSGTILVIAESGNEFLLK</sequence>
<evidence type="ECO:0000313" key="1">
    <source>
        <dbReference type="EMBL" id="TGY97778.1"/>
    </source>
</evidence>
<evidence type="ECO:0000313" key="2">
    <source>
        <dbReference type="Proteomes" id="UP000304953"/>
    </source>
</evidence>
<proteinExistence type="predicted"/>
<name>A0AC61S017_9FIRM</name>
<reference evidence="1" key="1">
    <citation type="submission" date="2019-04" db="EMBL/GenBank/DDBJ databases">
        <title>Microbes associate with the intestines of laboratory mice.</title>
        <authorList>
            <person name="Navarre W."/>
            <person name="Wong E."/>
            <person name="Huang K."/>
            <person name="Tropini C."/>
            <person name="Ng K."/>
            <person name="Yu B."/>
        </authorList>
    </citation>
    <scope>NUCLEOTIDE SEQUENCE</scope>
    <source>
        <strain evidence="1">NM01_1-7b</strain>
    </source>
</reference>
<gene>
    <name evidence="1" type="ORF">E5329_02680</name>
</gene>
<organism evidence="1 2">
    <name type="scientific">Petralouisia muris</name>
    <dbReference type="NCBI Taxonomy" id="3032872"/>
    <lineage>
        <taxon>Bacteria</taxon>
        <taxon>Bacillati</taxon>
        <taxon>Bacillota</taxon>
        <taxon>Clostridia</taxon>
        <taxon>Lachnospirales</taxon>
        <taxon>Lachnospiraceae</taxon>
        <taxon>Petralouisia</taxon>
    </lineage>
</organism>